<dbReference type="Proteomes" id="UP000002640">
    <property type="component" value="Unassembled WGS sequence"/>
</dbReference>
<evidence type="ECO:0000313" key="3">
    <source>
        <dbReference type="Proteomes" id="UP000002640"/>
    </source>
</evidence>
<dbReference type="InParanoid" id="G4ZBU4"/>
<evidence type="ECO:0000259" key="1">
    <source>
        <dbReference type="Pfam" id="PF04937"/>
    </source>
</evidence>
<dbReference type="InterPro" id="IPR012337">
    <property type="entry name" value="RNaseH-like_sf"/>
</dbReference>
<dbReference type="SUPFAM" id="SSF53098">
    <property type="entry name" value="Ribonuclease H-like"/>
    <property type="match status" value="1"/>
</dbReference>
<feature type="domain" description="DUF659" evidence="1">
    <location>
        <begin position="3"/>
        <end position="77"/>
    </location>
</feature>
<reference evidence="2 3" key="1">
    <citation type="journal article" date="2006" name="Science">
        <title>Phytophthora genome sequences uncover evolutionary origins and mechanisms of pathogenesis.</title>
        <authorList>
            <person name="Tyler B.M."/>
            <person name="Tripathy S."/>
            <person name="Zhang X."/>
            <person name="Dehal P."/>
            <person name="Jiang R.H."/>
            <person name="Aerts A."/>
            <person name="Arredondo F.D."/>
            <person name="Baxter L."/>
            <person name="Bensasson D."/>
            <person name="Beynon J.L."/>
            <person name="Chapman J."/>
            <person name="Damasceno C.M."/>
            <person name="Dorrance A.E."/>
            <person name="Dou D."/>
            <person name="Dickerman A.W."/>
            <person name="Dubchak I.L."/>
            <person name="Garbelotto M."/>
            <person name="Gijzen M."/>
            <person name="Gordon S.G."/>
            <person name="Govers F."/>
            <person name="Grunwald N.J."/>
            <person name="Huang W."/>
            <person name="Ivors K.L."/>
            <person name="Jones R.W."/>
            <person name="Kamoun S."/>
            <person name="Krampis K."/>
            <person name="Lamour K.H."/>
            <person name="Lee M.K."/>
            <person name="McDonald W.H."/>
            <person name="Medina M."/>
            <person name="Meijer H.J."/>
            <person name="Nordberg E.K."/>
            <person name="Maclean D.J."/>
            <person name="Ospina-Giraldo M.D."/>
            <person name="Morris P.F."/>
            <person name="Phuntumart V."/>
            <person name="Putnam N.H."/>
            <person name="Rash S."/>
            <person name="Rose J.K."/>
            <person name="Sakihama Y."/>
            <person name="Salamov A.A."/>
            <person name="Savidor A."/>
            <person name="Scheuring C.F."/>
            <person name="Smith B.M."/>
            <person name="Sobral B.W."/>
            <person name="Terry A."/>
            <person name="Torto-Alalibo T.A."/>
            <person name="Win J."/>
            <person name="Xu Z."/>
            <person name="Zhang H."/>
            <person name="Grigoriev I.V."/>
            <person name="Rokhsar D.S."/>
            <person name="Boore J.L."/>
        </authorList>
    </citation>
    <scope>NUCLEOTIDE SEQUENCE [LARGE SCALE GENOMIC DNA]</scope>
    <source>
        <strain evidence="2 3">P6497</strain>
    </source>
</reference>
<dbReference type="AlphaFoldDB" id="G4ZBU4"/>
<sequence length="93" mass="10671">AHDSVFLAAVMQRVIAKYHFLNVGAVITDNTPANKAMWADLQSKFPHTFFHGCVCHALHLLVKNMVKKIKWLNRLQDGCKKLVIFSKSNHKLW</sequence>
<dbReference type="EMBL" id="JH159153">
    <property type="protein sequence ID" value="EGZ21298.1"/>
    <property type="molecule type" value="Genomic_DNA"/>
</dbReference>
<dbReference type="GeneID" id="20650584"/>
<dbReference type="RefSeq" id="XP_009524015.1">
    <property type="nucleotide sequence ID" value="XM_009525720.1"/>
</dbReference>
<proteinExistence type="predicted"/>
<gene>
    <name evidence="2" type="ORF">PHYSODRAFT_377324</name>
</gene>
<organism evidence="2 3">
    <name type="scientific">Phytophthora sojae (strain P6497)</name>
    <name type="common">Soybean stem and root rot agent</name>
    <name type="synonym">Phytophthora megasperma f. sp. glycines</name>
    <dbReference type="NCBI Taxonomy" id="1094619"/>
    <lineage>
        <taxon>Eukaryota</taxon>
        <taxon>Sar</taxon>
        <taxon>Stramenopiles</taxon>
        <taxon>Oomycota</taxon>
        <taxon>Peronosporomycetes</taxon>
        <taxon>Peronosporales</taxon>
        <taxon>Peronosporaceae</taxon>
        <taxon>Phytophthora</taxon>
    </lineage>
</organism>
<name>G4ZBU4_PHYSP</name>
<evidence type="ECO:0000313" key="2">
    <source>
        <dbReference type="EMBL" id="EGZ21298.1"/>
    </source>
</evidence>
<dbReference type="InterPro" id="IPR007021">
    <property type="entry name" value="DUF659"/>
</dbReference>
<protein>
    <recommendedName>
        <fullName evidence="1">DUF659 domain-containing protein</fullName>
    </recommendedName>
</protein>
<accession>G4ZBU4</accession>
<dbReference type="KEGG" id="psoj:PHYSODRAFT_377324"/>
<keyword evidence="3" id="KW-1185">Reference proteome</keyword>
<feature type="non-terminal residue" evidence="2">
    <location>
        <position position="93"/>
    </location>
</feature>
<feature type="non-terminal residue" evidence="2">
    <location>
        <position position="1"/>
    </location>
</feature>
<dbReference type="Pfam" id="PF04937">
    <property type="entry name" value="DUF659"/>
    <property type="match status" value="1"/>
</dbReference>